<dbReference type="AlphaFoldDB" id="A0A9X2YA80"/>
<dbReference type="Proteomes" id="UP001140272">
    <property type="component" value="Unassembled WGS sequence"/>
</dbReference>
<sequence length="321" mass="33500">MIVAAAAAVVVALVVAVALFSGSGSEGGTAGGGDTPATAADTVTAYLQALSDGDADKALSFGKAEPSSKDFLTDDILRKQIAKQPITNIRVLDKGDEKSPLRMGTVKVAADFGGKTSEADVRLTKVDDAWKLDNAFVRIALRNVSGDEGAESTLTLFGEPLKDKESVNVFPGFQQLGSTNDYLEVSQLADAAPLQALSFGGTSFLQPKFDLNDKGQQAVQSAVSDAFTACERSHALNPPGCPYKMDRPDAVEGTANWGPADISQVKMGLFLEYAMTTTVDGPVVMPVTVQTVDGGTASGKVDKVFFGTVDLTKKPPALTTK</sequence>
<protein>
    <submittedName>
        <fullName evidence="1">DUF4878 domain-containing protein</fullName>
    </submittedName>
</protein>
<proteinExistence type="predicted"/>
<dbReference type="EMBL" id="JACKRN010000225">
    <property type="protein sequence ID" value="MCV7070199.1"/>
    <property type="molecule type" value="Genomic_DNA"/>
</dbReference>
<evidence type="ECO:0000313" key="1">
    <source>
        <dbReference type="EMBL" id="MCV7070199.1"/>
    </source>
</evidence>
<evidence type="ECO:0000313" key="2">
    <source>
        <dbReference type="Proteomes" id="UP001140272"/>
    </source>
</evidence>
<reference evidence="1" key="2">
    <citation type="journal article" date="2022" name="BMC Genomics">
        <title>Comparative genome analysis of mycobacteria focusing on tRNA and non-coding RNA.</title>
        <authorList>
            <person name="Behra P.R.K."/>
            <person name="Pettersson B.M.F."/>
            <person name="Ramesh M."/>
            <person name="Das S."/>
            <person name="Dasgupta S."/>
            <person name="Kirsebom L.A."/>
        </authorList>
    </citation>
    <scope>NUCLEOTIDE SEQUENCE</scope>
    <source>
        <strain evidence="1">DSM 45406</strain>
    </source>
</reference>
<reference evidence="1" key="1">
    <citation type="submission" date="2020-07" db="EMBL/GenBank/DDBJ databases">
        <authorList>
            <person name="Pettersson B.M.F."/>
            <person name="Behra P.R.K."/>
            <person name="Ramesh M."/>
            <person name="Das S."/>
            <person name="Dasgupta S."/>
            <person name="Kirsebom L.A."/>
        </authorList>
    </citation>
    <scope>NUCLEOTIDE SEQUENCE</scope>
    <source>
        <strain evidence="1">DSM 45406</strain>
    </source>
</reference>
<dbReference type="RefSeq" id="WP_052429199.1">
    <property type="nucleotide sequence ID" value="NZ_CP092428.2"/>
</dbReference>
<gene>
    <name evidence="1" type="ORF">H7H73_06520</name>
</gene>
<comment type="caution">
    <text evidence="1">The sequence shown here is derived from an EMBL/GenBank/DDBJ whole genome shotgun (WGS) entry which is preliminary data.</text>
</comment>
<name>A0A9X2YA80_9MYCO</name>
<accession>A0A9X2YA80</accession>
<organism evidence="1 2">
    <name type="scientific">Mycolicibacterium rufum</name>
    <dbReference type="NCBI Taxonomy" id="318424"/>
    <lineage>
        <taxon>Bacteria</taxon>
        <taxon>Bacillati</taxon>
        <taxon>Actinomycetota</taxon>
        <taxon>Actinomycetes</taxon>
        <taxon>Mycobacteriales</taxon>
        <taxon>Mycobacteriaceae</taxon>
        <taxon>Mycolicibacterium</taxon>
    </lineage>
</organism>